<keyword evidence="2 3" id="KW-0456">Lyase</keyword>
<evidence type="ECO:0000313" key="4">
    <source>
        <dbReference type="EMBL" id="SDC74476.1"/>
    </source>
</evidence>
<dbReference type="InterPro" id="IPR038021">
    <property type="entry name" value="Putative_hydro-lyase"/>
</dbReference>
<dbReference type="GO" id="GO:0016829">
    <property type="term" value="F:lyase activity"/>
    <property type="evidence" value="ECO:0007669"/>
    <property type="project" value="UniProtKB-KW"/>
</dbReference>
<dbReference type="SUPFAM" id="SSF160920">
    <property type="entry name" value="PSTPO5379-like"/>
    <property type="match status" value="1"/>
</dbReference>
<comment type="similarity">
    <text evidence="1 3">Belongs to the D-glutamate cyclase family.</text>
</comment>
<dbReference type="Pfam" id="PF07286">
    <property type="entry name" value="D-Glu_cyclase"/>
    <property type="match status" value="1"/>
</dbReference>
<gene>
    <name evidence="4" type="ORF">SAMN05216174_10492</name>
</gene>
<dbReference type="OrthoDB" id="149585at2"/>
<evidence type="ECO:0000313" key="5">
    <source>
        <dbReference type="Proteomes" id="UP000199501"/>
    </source>
</evidence>
<evidence type="ECO:0000256" key="1">
    <source>
        <dbReference type="ARBA" id="ARBA00007896"/>
    </source>
</evidence>
<dbReference type="AlphaFoldDB" id="A0A1G6P4Q6"/>
<dbReference type="RefSeq" id="WP_091450045.1">
    <property type="nucleotide sequence ID" value="NZ_FMZZ01000004.1"/>
</dbReference>
<dbReference type="FunFam" id="3.30.2040.10:FF:000001">
    <property type="entry name" value="D-glutamate cyclase, mitochondrial"/>
    <property type="match status" value="1"/>
</dbReference>
<dbReference type="PANTHER" id="PTHR32022:SF10">
    <property type="entry name" value="D-GLUTAMATE CYCLASE, MITOCHONDRIAL"/>
    <property type="match status" value="1"/>
</dbReference>
<dbReference type="Gene3D" id="3.30.2040.10">
    <property type="entry name" value="PSTPO5379-like domain"/>
    <property type="match status" value="1"/>
</dbReference>
<keyword evidence="5" id="KW-1185">Reference proteome</keyword>
<dbReference type="EC" id="4.2.1.-" evidence="3"/>
<dbReference type="InterPro" id="IPR009906">
    <property type="entry name" value="D-Glu_cyclase"/>
</dbReference>
<dbReference type="EMBL" id="FMZZ01000004">
    <property type="protein sequence ID" value="SDC74476.1"/>
    <property type="molecule type" value="Genomic_DNA"/>
</dbReference>
<organism evidence="4 5">
    <name type="scientific">Actinokineospora iranica</name>
    <dbReference type="NCBI Taxonomy" id="1271860"/>
    <lineage>
        <taxon>Bacteria</taxon>
        <taxon>Bacillati</taxon>
        <taxon>Actinomycetota</taxon>
        <taxon>Actinomycetes</taxon>
        <taxon>Pseudonocardiales</taxon>
        <taxon>Pseudonocardiaceae</taxon>
        <taxon>Actinokineospora</taxon>
    </lineage>
</organism>
<evidence type="ECO:0000256" key="3">
    <source>
        <dbReference type="HAMAP-Rule" id="MF_01830"/>
    </source>
</evidence>
<proteinExistence type="inferred from homology"/>
<reference evidence="5" key="1">
    <citation type="submission" date="2016-10" db="EMBL/GenBank/DDBJ databases">
        <authorList>
            <person name="Varghese N."/>
            <person name="Submissions S."/>
        </authorList>
    </citation>
    <scope>NUCLEOTIDE SEQUENCE [LARGE SCALE GENOMIC DNA]</scope>
    <source>
        <strain evidence="5">IBRC-M 10403</strain>
    </source>
</reference>
<dbReference type="NCBIfam" id="NF003969">
    <property type="entry name" value="PRK05463.1"/>
    <property type="match status" value="1"/>
</dbReference>
<dbReference type="Proteomes" id="UP000199501">
    <property type="component" value="Unassembled WGS sequence"/>
</dbReference>
<name>A0A1G6P4Q6_9PSEU</name>
<protein>
    <recommendedName>
        <fullName evidence="3">Putative hydro-lyase SAMN05216174_10492</fullName>
        <ecNumber evidence="3">4.2.1.-</ecNumber>
    </recommendedName>
</protein>
<evidence type="ECO:0000256" key="2">
    <source>
        <dbReference type="ARBA" id="ARBA00023239"/>
    </source>
</evidence>
<accession>A0A1G6P4Q6</accession>
<dbReference type="Gene3D" id="3.40.1640.10">
    <property type="entry name" value="PSTPO5379-like"/>
    <property type="match status" value="1"/>
</dbReference>
<sequence>MRTPKQARAAFRSGTVASTSGWANGYIQANLIALPKEHAFDMLLFAQRNPKPCPLLDVTDPGSWRTGLAHADLRTDLPRYRVWRNGTVVAEPTSVEEHWRPDLVTFLIGCSFTFEAALTEAGIPLRHVEAGTTVPMYRTNRTCRPAGSLSGPLVVSMRPIPTDLVATAVQVSAQVHTAHGAPTHIGAPESLGVTLNSPDYGDPVEIHDGDIPVFWACGVTPQAALAASRIPFAITHAPGHMLITDIWEPVYRLGS</sequence>
<dbReference type="InterPro" id="IPR016938">
    <property type="entry name" value="UPF0317"/>
</dbReference>
<dbReference type="HAMAP" id="MF_01830">
    <property type="entry name" value="Hydro_lyase"/>
    <property type="match status" value="1"/>
</dbReference>
<dbReference type="PIRSF" id="PIRSF029755">
    <property type="entry name" value="UCP029755"/>
    <property type="match status" value="1"/>
</dbReference>
<dbReference type="PANTHER" id="PTHR32022">
    <property type="entry name" value="D-GLUTAMATE CYCLASE, MITOCHONDRIAL"/>
    <property type="match status" value="1"/>
</dbReference>
<dbReference type="STRING" id="1271860.SAMN05216174_10492"/>